<gene>
    <name evidence="10" type="primary">trxA_2</name>
    <name evidence="10" type="ORF">Pla8534_14380</name>
</gene>
<dbReference type="EMBL" id="CP036433">
    <property type="protein sequence ID" value="QDU93657.1"/>
    <property type="molecule type" value="Genomic_DNA"/>
</dbReference>
<dbReference type="PRINTS" id="PR00421">
    <property type="entry name" value="THIOREDOXIN"/>
</dbReference>
<name>A0A518DP83_9BACT</name>
<evidence type="ECO:0000256" key="3">
    <source>
        <dbReference type="ARBA" id="ARBA00022982"/>
    </source>
</evidence>
<protein>
    <recommendedName>
        <fullName evidence="6">Thioredoxin</fullName>
    </recommendedName>
</protein>
<reference evidence="10 11" key="1">
    <citation type="submission" date="2019-02" db="EMBL/GenBank/DDBJ databases">
        <title>Deep-cultivation of Planctomycetes and their phenomic and genomic characterization uncovers novel biology.</title>
        <authorList>
            <person name="Wiegand S."/>
            <person name="Jogler M."/>
            <person name="Boedeker C."/>
            <person name="Pinto D."/>
            <person name="Vollmers J."/>
            <person name="Rivas-Marin E."/>
            <person name="Kohn T."/>
            <person name="Peeters S.H."/>
            <person name="Heuer A."/>
            <person name="Rast P."/>
            <person name="Oberbeckmann S."/>
            <person name="Bunk B."/>
            <person name="Jeske O."/>
            <person name="Meyerdierks A."/>
            <person name="Storesund J.E."/>
            <person name="Kallscheuer N."/>
            <person name="Luecker S."/>
            <person name="Lage O.M."/>
            <person name="Pohl T."/>
            <person name="Merkel B.J."/>
            <person name="Hornburger P."/>
            <person name="Mueller R.-W."/>
            <person name="Bruemmer F."/>
            <person name="Labrenz M."/>
            <person name="Spormann A.M."/>
            <person name="Op den Camp H."/>
            <person name="Overmann J."/>
            <person name="Amann R."/>
            <person name="Jetten M.S.M."/>
            <person name="Mascher T."/>
            <person name="Medema M.H."/>
            <person name="Devos D.P."/>
            <person name="Kaster A.-K."/>
            <person name="Ovreas L."/>
            <person name="Rohde M."/>
            <person name="Galperin M.Y."/>
            <person name="Jogler C."/>
        </authorList>
    </citation>
    <scope>NUCLEOTIDE SEQUENCE [LARGE SCALE GENOMIC DNA]</scope>
    <source>
        <strain evidence="10 11">Pla85_3_4</strain>
    </source>
</reference>
<feature type="compositionally biased region" description="Polar residues" evidence="7">
    <location>
        <begin position="52"/>
        <end position="62"/>
    </location>
</feature>
<dbReference type="PROSITE" id="PS51257">
    <property type="entry name" value="PROKAR_LIPOPROTEIN"/>
    <property type="match status" value="1"/>
</dbReference>
<evidence type="ECO:0000256" key="6">
    <source>
        <dbReference type="NCBIfam" id="TIGR01068"/>
    </source>
</evidence>
<evidence type="ECO:0000256" key="5">
    <source>
        <dbReference type="ARBA" id="ARBA00023284"/>
    </source>
</evidence>
<proteinExistence type="inferred from homology"/>
<accession>A0A518DP83</accession>
<keyword evidence="8" id="KW-0732">Signal</keyword>
<keyword evidence="5" id="KW-0676">Redox-active center</keyword>
<evidence type="ECO:0000313" key="10">
    <source>
        <dbReference type="EMBL" id="QDU93657.1"/>
    </source>
</evidence>
<sequence length="208" mass="22022" precursor="true">MNRLFRPLLASIVACALLLIAGCSTELPGPPAPDGKVSENPPAVSGKVPDSSPATSVATSDSPLVHTDTPVPSPAPSDKLSDSPLDPNEEPSDSPSLPGLEPVKVTTADFEETVLGNSGLVMVDCYADWCGPCRLLAPAVAELAAEYEGRVLIAKLDTDANEEIAEKYEVTALPTLLFFKNGKLVDRARGLQPKKALDRRLQVLLLRQ</sequence>
<dbReference type="InterPro" id="IPR036249">
    <property type="entry name" value="Thioredoxin-like_sf"/>
</dbReference>
<dbReference type="AlphaFoldDB" id="A0A518DP83"/>
<keyword evidence="2" id="KW-0813">Transport</keyword>
<organism evidence="10 11">
    <name type="scientific">Lignipirellula cremea</name>
    <dbReference type="NCBI Taxonomy" id="2528010"/>
    <lineage>
        <taxon>Bacteria</taxon>
        <taxon>Pseudomonadati</taxon>
        <taxon>Planctomycetota</taxon>
        <taxon>Planctomycetia</taxon>
        <taxon>Pirellulales</taxon>
        <taxon>Pirellulaceae</taxon>
        <taxon>Lignipirellula</taxon>
    </lineage>
</organism>
<evidence type="ECO:0000256" key="1">
    <source>
        <dbReference type="ARBA" id="ARBA00008987"/>
    </source>
</evidence>
<dbReference type="PANTHER" id="PTHR45663:SF11">
    <property type="entry name" value="GEO12009P1"/>
    <property type="match status" value="1"/>
</dbReference>
<dbReference type="GO" id="GO:0005737">
    <property type="term" value="C:cytoplasm"/>
    <property type="evidence" value="ECO:0007669"/>
    <property type="project" value="TreeGrafter"/>
</dbReference>
<dbReference type="InterPro" id="IPR013766">
    <property type="entry name" value="Thioredoxin_domain"/>
</dbReference>
<dbReference type="FunFam" id="3.40.30.10:FF:000001">
    <property type="entry name" value="Thioredoxin"/>
    <property type="match status" value="1"/>
</dbReference>
<evidence type="ECO:0000256" key="4">
    <source>
        <dbReference type="ARBA" id="ARBA00023157"/>
    </source>
</evidence>
<dbReference type="InterPro" id="IPR017937">
    <property type="entry name" value="Thioredoxin_CS"/>
</dbReference>
<feature type="region of interest" description="Disordered" evidence="7">
    <location>
        <begin position="30"/>
        <end position="101"/>
    </location>
</feature>
<dbReference type="CDD" id="cd02947">
    <property type="entry name" value="TRX_family"/>
    <property type="match status" value="1"/>
</dbReference>
<evidence type="ECO:0000313" key="11">
    <source>
        <dbReference type="Proteomes" id="UP000317648"/>
    </source>
</evidence>
<dbReference type="PANTHER" id="PTHR45663">
    <property type="entry name" value="GEO12009P1"/>
    <property type="match status" value="1"/>
</dbReference>
<evidence type="ECO:0000256" key="7">
    <source>
        <dbReference type="SAM" id="MobiDB-lite"/>
    </source>
</evidence>
<dbReference type="KEGG" id="lcre:Pla8534_14380"/>
<feature type="signal peptide" evidence="8">
    <location>
        <begin position="1"/>
        <end position="26"/>
    </location>
</feature>
<evidence type="ECO:0000256" key="2">
    <source>
        <dbReference type="ARBA" id="ARBA00022448"/>
    </source>
</evidence>
<evidence type="ECO:0000259" key="9">
    <source>
        <dbReference type="PROSITE" id="PS51352"/>
    </source>
</evidence>
<keyword evidence="3" id="KW-0249">Electron transport</keyword>
<feature type="domain" description="Thioredoxin" evidence="9">
    <location>
        <begin position="69"/>
        <end position="206"/>
    </location>
</feature>
<dbReference type="InterPro" id="IPR005746">
    <property type="entry name" value="Thioredoxin"/>
</dbReference>
<feature type="chain" id="PRO_5022195822" description="Thioredoxin" evidence="8">
    <location>
        <begin position="27"/>
        <end position="208"/>
    </location>
</feature>
<dbReference type="Gene3D" id="3.40.30.10">
    <property type="entry name" value="Glutaredoxin"/>
    <property type="match status" value="1"/>
</dbReference>
<dbReference type="GO" id="GO:0015035">
    <property type="term" value="F:protein-disulfide reductase activity"/>
    <property type="evidence" value="ECO:0007669"/>
    <property type="project" value="UniProtKB-UniRule"/>
</dbReference>
<dbReference type="Pfam" id="PF00085">
    <property type="entry name" value="Thioredoxin"/>
    <property type="match status" value="1"/>
</dbReference>
<evidence type="ECO:0000256" key="8">
    <source>
        <dbReference type="SAM" id="SignalP"/>
    </source>
</evidence>
<dbReference type="PROSITE" id="PS00194">
    <property type="entry name" value="THIOREDOXIN_1"/>
    <property type="match status" value="1"/>
</dbReference>
<dbReference type="NCBIfam" id="TIGR01068">
    <property type="entry name" value="thioredoxin"/>
    <property type="match status" value="1"/>
</dbReference>
<comment type="similarity">
    <text evidence="1">Belongs to the thioredoxin family.</text>
</comment>
<keyword evidence="11" id="KW-1185">Reference proteome</keyword>
<dbReference type="SUPFAM" id="SSF52833">
    <property type="entry name" value="Thioredoxin-like"/>
    <property type="match status" value="1"/>
</dbReference>
<dbReference type="PROSITE" id="PS51352">
    <property type="entry name" value="THIOREDOXIN_2"/>
    <property type="match status" value="1"/>
</dbReference>
<dbReference type="Proteomes" id="UP000317648">
    <property type="component" value="Chromosome"/>
</dbReference>
<dbReference type="OrthoDB" id="9790390at2"/>
<dbReference type="RefSeq" id="WP_145050719.1">
    <property type="nucleotide sequence ID" value="NZ_CP036433.1"/>
</dbReference>
<keyword evidence="4" id="KW-1015">Disulfide bond</keyword>